<dbReference type="Gene3D" id="2.160.20.70">
    <property type="match status" value="1"/>
</dbReference>
<dbReference type="InterPro" id="IPR027684">
    <property type="entry name" value="TBCC"/>
</dbReference>
<gene>
    <name evidence="7" type="ORF">DEBURN_LOCUS1421</name>
</gene>
<evidence type="ECO:0000256" key="5">
    <source>
        <dbReference type="ARBA" id="ARBA00026055"/>
    </source>
</evidence>
<dbReference type="GO" id="GO:0005737">
    <property type="term" value="C:cytoplasm"/>
    <property type="evidence" value="ECO:0007669"/>
    <property type="project" value="UniProtKB-SubCell"/>
</dbReference>
<dbReference type="Gene3D" id="1.20.58.1250">
    <property type="entry name" value="Tubulin Binding Cofactor C, N-terminal domain"/>
    <property type="match status" value="1"/>
</dbReference>
<dbReference type="GO" id="GO:0007021">
    <property type="term" value="P:tubulin complex assembly"/>
    <property type="evidence" value="ECO:0007669"/>
    <property type="project" value="TreeGrafter"/>
</dbReference>
<dbReference type="InterPro" id="IPR017901">
    <property type="entry name" value="C-CAP_CF_C-like"/>
</dbReference>
<dbReference type="AlphaFoldDB" id="A0A9N8YN81"/>
<sequence length="307" mass="35636">MNTEEQTVQTEKLSKEAYAYKFWQEFQEERTVIQKSLKELYLKPKSKIPSLCEGILQRINELEKKATDAIRFLPAYDQRQTNLQVRDLIEDLIKEISEIKTSNNEKLQTITINDHQNTYININSYLNSSSSESKVFDFQISNLDHCIVNLVNSTVSIGAIHIKGLKNTIIMSGLVGSSILIYDCERCSFLVGCHQFRMHTSKQMIIYLHVTSHPIIEDCHDIEFAPYTLTNPGLNQMFETANLDQANNKYDKVEDFNWLRKQASPNWRVIPIERLRKDWSLLEVDDPNNITEESIKSILNKILFTPN</sequence>
<dbReference type="Pfam" id="PF16752">
    <property type="entry name" value="TBCC_N"/>
    <property type="match status" value="1"/>
</dbReference>
<dbReference type="InterPro" id="IPR016098">
    <property type="entry name" value="CAP/MinC_C"/>
</dbReference>
<dbReference type="PROSITE" id="PS51329">
    <property type="entry name" value="C_CAP_COFACTOR_C"/>
    <property type="match status" value="1"/>
</dbReference>
<comment type="subcellular location">
    <subcellularLocation>
        <location evidence="1">Cytoplasm</location>
    </subcellularLocation>
</comment>
<comment type="similarity">
    <text evidence="2">Belongs to the TBCC family.</text>
</comment>
<dbReference type="GO" id="GO:0007023">
    <property type="term" value="P:post-chaperonin tubulin folding pathway"/>
    <property type="evidence" value="ECO:0007669"/>
    <property type="project" value="InterPro"/>
</dbReference>
<comment type="subunit">
    <text evidence="5">Supercomplex made of cofactors A to E. Cofactors A and D function by capturing and stabilizing tubulin in a quasi-native conformation. Cofactor E binds to the cofactor D-tubulin complex; interaction with cofactor C then causes the release of tubulin polypeptides that are committed to the native state.</text>
</comment>
<dbReference type="PANTHER" id="PTHR15139">
    <property type="entry name" value="TUBULIN FOLDING COFACTOR C"/>
    <property type="match status" value="1"/>
</dbReference>
<dbReference type="GO" id="GO:0015631">
    <property type="term" value="F:tubulin binding"/>
    <property type="evidence" value="ECO:0007669"/>
    <property type="project" value="InterPro"/>
</dbReference>
<evidence type="ECO:0000256" key="1">
    <source>
        <dbReference type="ARBA" id="ARBA00004496"/>
    </source>
</evidence>
<keyword evidence="3" id="KW-0963">Cytoplasm</keyword>
<proteinExistence type="inferred from homology"/>
<dbReference type="EMBL" id="CAJVPK010000062">
    <property type="protein sequence ID" value="CAG8440805.1"/>
    <property type="molecule type" value="Genomic_DNA"/>
</dbReference>
<organism evidence="7 8">
    <name type="scientific">Diversispora eburnea</name>
    <dbReference type="NCBI Taxonomy" id="1213867"/>
    <lineage>
        <taxon>Eukaryota</taxon>
        <taxon>Fungi</taxon>
        <taxon>Fungi incertae sedis</taxon>
        <taxon>Mucoromycota</taxon>
        <taxon>Glomeromycotina</taxon>
        <taxon>Glomeromycetes</taxon>
        <taxon>Diversisporales</taxon>
        <taxon>Diversisporaceae</taxon>
        <taxon>Diversispora</taxon>
    </lineage>
</organism>
<evidence type="ECO:0000256" key="3">
    <source>
        <dbReference type="ARBA" id="ARBA00022490"/>
    </source>
</evidence>
<evidence type="ECO:0000313" key="8">
    <source>
        <dbReference type="Proteomes" id="UP000789706"/>
    </source>
</evidence>
<dbReference type="Pfam" id="PF07986">
    <property type="entry name" value="TBCC"/>
    <property type="match status" value="1"/>
</dbReference>
<dbReference type="InterPro" id="IPR031925">
    <property type="entry name" value="TBCC_N"/>
</dbReference>
<evidence type="ECO:0000313" key="7">
    <source>
        <dbReference type="EMBL" id="CAG8440805.1"/>
    </source>
</evidence>
<keyword evidence="4" id="KW-0007">Acetylation</keyword>
<evidence type="ECO:0000256" key="2">
    <source>
        <dbReference type="ARBA" id="ARBA00008848"/>
    </source>
</evidence>
<feature type="domain" description="C-CAP/cofactor C-like" evidence="6">
    <location>
        <begin position="96"/>
        <end position="258"/>
    </location>
</feature>
<dbReference type="OrthoDB" id="2397364at2759"/>
<name>A0A9N8YN81_9GLOM</name>
<reference evidence="7" key="1">
    <citation type="submission" date="2021-06" db="EMBL/GenBank/DDBJ databases">
        <authorList>
            <person name="Kallberg Y."/>
            <person name="Tangrot J."/>
            <person name="Rosling A."/>
        </authorList>
    </citation>
    <scope>NUCLEOTIDE SEQUENCE</scope>
    <source>
        <strain evidence="7">AZ414A</strain>
    </source>
</reference>
<dbReference type="PANTHER" id="PTHR15139:SF0">
    <property type="entry name" value="TUBULIN-SPECIFIC CHAPERONE C"/>
    <property type="match status" value="1"/>
</dbReference>
<evidence type="ECO:0000256" key="4">
    <source>
        <dbReference type="ARBA" id="ARBA00022990"/>
    </source>
</evidence>
<keyword evidence="8" id="KW-1185">Reference proteome</keyword>
<evidence type="ECO:0000259" key="6">
    <source>
        <dbReference type="PROSITE" id="PS51329"/>
    </source>
</evidence>
<dbReference type="InterPro" id="IPR012945">
    <property type="entry name" value="Tubulin-bd_cofactor_C_dom"/>
</dbReference>
<protein>
    <submittedName>
        <fullName evidence="7">10238_t:CDS:1</fullName>
    </submittedName>
</protein>
<dbReference type="InterPro" id="IPR038397">
    <property type="entry name" value="TBCC_N_sf"/>
</dbReference>
<dbReference type="Proteomes" id="UP000789706">
    <property type="component" value="Unassembled WGS sequence"/>
</dbReference>
<accession>A0A9N8YN81</accession>
<comment type="caution">
    <text evidence="7">The sequence shown here is derived from an EMBL/GenBank/DDBJ whole genome shotgun (WGS) entry which is preliminary data.</text>
</comment>